<feature type="compositionally biased region" description="Low complexity" evidence="2">
    <location>
        <begin position="324"/>
        <end position="342"/>
    </location>
</feature>
<protein>
    <recommendedName>
        <fullName evidence="5">Chlorophyllase</fullName>
    </recommendedName>
</protein>
<feature type="region of interest" description="Disordered" evidence="2">
    <location>
        <begin position="1"/>
        <end position="40"/>
    </location>
</feature>
<feature type="compositionally biased region" description="Polar residues" evidence="2">
    <location>
        <begin position="549"/>
        <end position="561"/>
    </location>
</feature>
<feature type="compositionally biased region" description="Low complexity" evidence="2">
    <location>
        <begin position="1127"/>
        <end position="1148"/>
    </location>
</feature>
<feature type="region of interest" description="Disordered" evidence="2">
    <location>
        <begin position="249"/>
        <end position="457"/>
    </location>
</feature>
<feature type="compositionally biased region" description="Low complexity" evidence="2">
    <location>
        <begin position="538"/>
        <end position="548"/>
    </location>
</feature>
<accession>A0A383WJQ4</accession>
<dbReference type="Proteomes" id="UP000256970">
    <property type="component" value="Unassembled WGS sequence"/>
</dbReference>
<dbReference type="Pfam" id="PF07224">
    <property type="entry name" value="Chlorophyllase"/>
    <property type="match status" value="1"/>
</dbReference>
<feature type="region of interest" description="Disordered" evidence="2">
    <location>
        <begin position="524"/>
        <end position="561"/>
    </location>
</feature>
<feature type="compositionally biased region" description="Low complexity" evidence="2">
    <location>
        <begin position="441"/>
        <end position="457"/>
    </location>
</feature>
<evidence type="ECO:0000256" key="1">
    <source>
        <dbReference type="SAM" id="Coils"/>
    </source>
</evidence>
<keyword evidence="4" id="KW-1185">Reference proteome</keyword>
<feature type="region of interest" description="Disordered" evidence="2">
    <location>
        <begin position="189"/>
        <end position="236"/>
    </location>
</feature>
<dbReference type="EMBL" id="FNXT01001284">
    <property type="protein sequence ID" value="SZX77399.1"/>
    <property type="molecule type" value="Genomic_DNA"/>
</dbReference>
<proteinExistence type="predicted"/>
<feature type="compositionally biased region" description="Low complexity" evidence="2">
    <location>
        <begin position="401"/>
        <end position="419"/>
    </location>
</feature>
<feature type="compositionally biased region" description="Low complexity" evidence="2">
    <location>
        <begin position="273"/>
        <end position="306"/>
    </location>
</feature>
<dbReference type="PANTHER" id="PTHR47490">
    <property type="entry name" value="PROTEIN BLISTER"/>
    <property type="match status" value="1"/>
</dbReference>
<dbReference type="InterPro" id="IPR017395">
    <property type="entry name" value="Chlorophyllase-like"/>
</dbReference>
<feature type="coiled-coil region" evidence="1">
    <location>
        <begin position="702"/>
        <end position="876"/>
    </location>
</feature>
<dbReference type="SUPFAM" id="SSF53474">
    <property type="entry name" value="alpha/beta-Hydrolases"/>
    <property type="match status" value="1"/>
</dbReference>
<feature type="region of interest" description="Disordered" evidence="2">
    <location>
        <begin position="476"/>
        <end position="502"/>
    </location>
</feature>
<dbReference type="InterPro" id="IPR029058">
    <property type="entry name" value="AB_hydrolase_fold"/>
</dbReference>
<dbReference type="Gene3D" id="3.40.50.1820">
    <property type="entry name" value="alpha/beta hydrolase"/>
    <property type="match status" value="1"/>
</dbReference>
<dbReference type="InterPro" id="IPR044194">
    <property type="entry name" value="BLISTER"/>
</dbReference>
<name>A0A383WJQ4_TETOB</name>
<evidence type="ECO:0008006" key="5">
    <source>
        <dbReference type="Google" id="ProtNLM"/>
    </source>
</evidence>
<feature type="region of interest" description="Disordered" evidence="2">
    <location>
        <begin position="1102"/>
        <end position="1148"/>
    </location>
</feature>
<keyword evidence="1" id="KW-0175">Coiled coil</keyword>
<feature type="compositionally biased region" description="Basic and acidic residues" evidence="2">
    <location>
        <begin position="1"/>
        <end position="22"/>
    </location>
</feature>
<evidence type="ECO:0000313" key="4">
    <source>
        <dbReference type="Proteomes" id="UP000256970"/>
    </source>
</evidence>
<dbReference type="GO" id="GO:0040008">
    <property type="term" value="P:regulation of growth"/>
    <property type="evidence" value="ECO:0007669"/>
    <property type="project" value="InterPro"/>
</dbReference>
<evidence type="ECO:0000256" key="2">
    <source>
        <dbReference type="SAM" id="MobiDB-lite"/>
    </source>
</evidence>
<feature type="compositionally biased region" description="Low complexity" evidence="2">
    <location>
        <begin position="189"/>
        <end position="232"/>
    </location>
</feature>
<gene>
    <name evidence="3" type="ORF">BQ4739_LOCUS17752</name>
</gene>
<sequence length="1660" mass="169018">MSKALSKKELAEAGRRKLEEFKKKKQQAKGNKPDAGPVAVPELAVPPAATAVAAAAPAAALSAAGDAAGPSPAAVAAISADAAPAAVVAAAPAVATPAAADVAPAAAPSSGFAAGSFPASSIPAAPAYEWHGSPRITEDEGPPSTAARAAAAGAAAAALEAALMGLPQVSVPPAAAAVEVLAAAGYASPGRPAAPAASWGAAATAAEQQHAAGASPASPQKQPHQQWQPHSPAKLPPQAEAVTRLSGESGFTPTAADAAAAAAAAAHVPQSPAQAHHSQFDAQQQHQQQQRQEWEQQQQEQQQQQQRGGSWLSLFGGRGPTASQQPQQQQQQQLEQQDQQQQGGVGFNSLLPYSSSHSRQPSSPGRGPPAAAVLPPAAAVLPPAAAAGSQLGKTPMPWNPAAAAPQSASSGGGSAAVAATRQPWVPGMPAAGSNSSSQGLPARGLDAASAAAAAAPKASSSYSSLSDAYLAPAAAPVAAASSSPAQPAAEAEARPAGVGASKSYSNLADSYLSPAPAAAAAVAADGLGSTGGSPLRPQQQQQQQQQQQREQPPNSVGGLSTTAYGSAQAAFADSYLNMGAGAAAAAAAVAGSVQQLLPNGELSHPSELSFNSLPSAAAAAAGLAPENGHAAAAGLLGKQQQPLHGSSVSLNALAGHSGMPGLSTTAVGGSIASGSIAGSGPPSTSAASGIALSYIQAHAESSQRSQANLKLLQQHIDELTTEKLELMRGLQQQARANEALAEENRSLGEQHNQMASRVAAEQAAVKRLEAEVEAVAASMAALVGERDAHRAAATEASERANALAAENVSLENQLLEAKSAQLRAQKEASAATSAAAKLEERASQLSAAAGKATAELSGLQAERRILKARLMQAEARMRSAGLAPLPPMPAGMGADEEATRPAALVDAEVQVCLVEPQQQYTLPSDATALPRQLLQAGAEAVASQGTRTMLQDHVASSQQAASVLAGLSAWLPPELLAAAEAAAAAAAAAAQADAADVAADVPAAPDAEAAGKAAAAAAAAVLVGPELWREEARVAGSVAGLAVQLEESWGAVLDDLEAAEERKQQLQQEAEELQEQLADMQRMYEQQQQLLQELRQQQQQQQSGQQQVLLDSSGESVGGTAGVTAAEPPQQQQQQQQLEPQLQGESGEQLYHQAAQQQLVAQLDSQHHQQQDVADMAQHLPVSVPASSGVADASRQGLHHAANPAAAAAAIVAQPGQRSYMPGDYASAVEDASSAAGSMVDSSLSGTVLGQQHWEDDSTASSKVAGGRSWFGMFGKSNSRQGRSALVAAVEYTSDFASLGPCDVAEQPLEPLVLPEESGCGSYCRLSPRLHLPVLHNSSASTATTPGSPVTTNDTRCSTSSLSTVVFFSGFQLRSAYYTPYARWLASWGFACVQYDLALLHIVPDEVELGYLPYLLDYLQHHPSTKGRLDLTRIGTAGHSRGGKLAALHLADNPHVVAAFLVDPVDSGGDSSSSSSSSLAAVGDTGRSAVQALAGRHKQAAIAGAGVSGPCNPQQRSYHAFFEVLAAGSWLEVVPAGGHMQFAKVTNSIIGHALDWLCHSGHTSHEHVIELAAPALVAWMEAQMRHQQPAAAAGVAAPYLPAQLVRPAAQLAQRHSMLALSGQQQDSPRVQGLQGFFKWVKKEQLAGEIIFEVKQDATQS</sequence>
<reference evidence="3 4" key="1">
    <citation type="submission" date="2016-10" db="EMBL/GenBank/DDBJ databases">
        <authorList>
            <person name="Cai Z."/>
        </authorList>
    </citation>
    <scope>NUCLEOTIDE SEQUENCE [LARGE SCALE GENOMIC DNA]</scope>
</reference>
<dbReference type="PANTHER" id="PTHR47490:SF2">
    <property type="entry name" value="PROTEIN BLISTER"/>
    <property type="match status" value="1"/>
</dbReference>
<evidence type="ECO:0000313" key="3">
    <source>
        <dbReference type="EMBL" id="SZX77399.1"/>
    </source>
</evidence>
<feature type="compositionally biased region" description="Low complexity" evidence="2">
    <location>
        <begin position="352"/>
        <end position="387"/>
    </location>
</feature>
<feature type="compositionally biased region" description="Low complexity" evidence="2">
    <location>
        <begin position="255"/>
        <end position="266"/>
    </location>
</feature>
<organism evidence="3 4">
    <name type="scientific">Tetradesmus obliquus</name>
    <name type="common">Green alga</name>
    <name type="synonym">Acutodesmus obliquus</name>
    <dbReference type="NCBI Taxonomy" id="3088"/>
    <lineage>
        <taxon>Eukaryota</taxon>
        <taxon>Viridiplantae</taxon>
        <taxon>Chlorophyta</taxon>
        <taxon>core chlorophytes</taxon>
        <taxon>Chlorophyceae</taxon>
        <taxon>CS clade</taxon>
        <taxon>Sphaeropleales</taxon>
        <taxon>Scenedesmaceae</taxon>
        <taxon>Tetradesmus</taxon>
    </lineage>
</organism>
<feature type="compositionally biased region" description="Low complexity" evidence="2">
    <location>
        <begin position="476"/>
        <end position="500"/>
    </location>
</feature>